<dbReference type="Gene3D" id="3.40.50.1820">
    <property type="entry name" value="alpha/beta hydrolase"/>
    <property type="match status" value="2"/>
</dbReference>
<dbReference type="OrthoDB" id="9773549at2"/>
<keyword evidence="4" id="KW-1185">Reference proteome</keyword>
<keyword evidence="3" id="KW-0378">Hydrolase</keyword>
<feature type="domain" description="BD-FAE-like" evidence="2">
    <location>
        <begin position="296"/>
        <end position="397"/>
    </location>
</feature>
<dbReference type="GO" id="GO:0016787">
    <property type="term" value="F:hydrolase activity"/>
    <property type="evidence" value="ECO:0007669"/>
    <property type="project" value="UniProtKB-KW"/>
</dbReference>
<feature type="domain" description="AB hydrolase-1" evidence="1">
    <location>
        <begin position="23"/>
        <end position="255"/>
    </location>
</feature>
<dbReference type="InterPro" id="IPR052897">
    <property type="entry name" value="Sec-Metab_Biosynth_Hydrolase"/>
</dbReference>
<reference evidence="3 4" key="1">
    <citation type="submission" date="2018-03" db="EMBL/GenBank/DDBJ databases">
        <title>Bioinformatic expansion and discovery of thiopeptide antibiotics.</title>
        <authorList>
            <person name="Schwalen C.J."/>
            <person name="Hudson G.A."/>
            <person name="Mitchell D.A."/>
        </authorList>
    </citation>
    <scope>NUCLEOTIDE SEQUENCE [LARGE SCALE GENOMIC DNA]</scope>
    <source>
        <strain evidence="3 4">ATCC 21389</strain>
    </source>
</reference>
<accession>A0A2V4NDE3</accession>
<dbReference type="InterPro" id="IPR029058">
    <property type="entry name" value="AB_hydrolase_fold"/>
</dbReference>
<dbReference type="RefSeq" id="WP_110669340.1">
    <property type="nucleotide sequence ID" value="NZ_PYBW01000042.1"/>
</dbReference>
<evidence type="ECO:0000313" key="4">
    <source>
        <dbReference type="Proteomes" id="UP000248039"/>
    </source>
</evidence>
<dbReference type="InterPro" id="IPR000073">
    <property type="entry name" value="AB_hydrolase_1"/>
</dbReference>
<evidence type="ECO:0000259" key="2">
    <source>
        <dbReference type="Pfam" id="PF20434"/>
    </source>
</evidence>
<evidence type="ECO:0000259" key="1">
    <source>
        <dbReference type="Pfam" id="PF12697"/>
    </source>
</evidence>
<dbReference type="EMBL" id="PYBW01000042">
    <property type="protein sequence ID" value="PYC79752.1"/>
    <property type="molecule type" value="Genomic_DNA"/>
</dbReference>
<comment type="caution">
    <text evidence="3">The sequence shown here is derived from an EMBL/GenBank/DDBJ whole genome shotgun (WGS) entry which is preliminary data.</text>
</comment>
<dbReference type="Pfam" id="PF12697">
    <property type="entry name" value="Abhydrolase_6"/>
    <property type="match status" value="1"/>
</dbReference>
<dbReference type="Proteomes" id="UP000248039">
    <property type="component" value="Unassembled WGS sequence"/>
</dbReference>
<dbReference type="SUPFAM" id="SSF53474">
    <property type="entry name" value="alpha/beta-Hydrolases"/>
    <property type="match status" value="2"/>
</dbReference>
<dbReference type="InterPro" id="IPR049492">
    <property type="entry name" value="BD-FAE-like_dom"/>
</dbReference>
<gene>
    <name evidence="3" type="ORF">C7C46_13800</name>
</gene>
<dbReference type="AlphaFoldDB" id="A0A2V4NDE3"/>
<protein>
    <submittedName>
        <fullName evidence="3">Alpha/beta hydrolase</fullName>
    </submittedName>
</protein>
<organism evidence="3 4">
    <name type="scientific">Streptomyces tateyamensis</name>
    <dbReference type="NCBI Taxonomy" id="565073"/>
    <lineage>
        <taxon>Bacteria</taxon>
        <taxon>Bacillati</taxon>
        <taxon>Actinomycetota</taxon>
        <taxon>Actinomycetes</taxon>
        <taxon>Kitasatosporales</taxon>
        <taxon>Streptomycetaceae</taxon>
        <taxon>Streptomyces</taxon>
    </lineage>
</organism>
<name>A0A2V4NDE3_9ACTN</name>
<dbReference type="Pfam" id="PF20434">
    <property type="entry name" value="BD-FAE"/>
    <property type="match status" value="1"/>
</dbReference>
<dbReference type="PANTHER" id="PTHR37017:SF11">
    <property type="entry name" value="ESTERASE_LIPASE_THIOESTERASE DOMAIN-CONTAINING PROTEIN"/>
    <property type="match status" value="1"/>
</dbReference>
<proteinExistence type="predicted"/>
<dbReference type="PANTHER" id="PTHR37017">
    <property type="entry name" value="AB HYDROLASE-1 DOMAIN-CONTAINING PROTEIN-RELATED"/>
    <property type="match status" value="1"/>
</dbReference>
<sequence length="513" mass="52989">MTATGTVTGAGAGAGTGAGTAFILVSGPFTDGRVWTGVTERLRAAGCEVHPATLAGADPGAGQNVDLEAHIAALVELIDVVEAPTLVLVGHDYGIHPVLGAADRRARRGARIVYLDAGLPQDGDPALAAVPDRSVHELLSAAPADPVPVPAPDGWQRWGSTAGLTEDQLSQLTALAAPQPPATLTQPLKLTGALAAVPTSGILCTAGGMSIDGLQQLVAVGPPQVRALADPRVGFFELATGHWPMLSAPAELAEVLVRAAAGEGRRLTPPAEGQSPYGRPFLLDPPKRPWVRNGRLDLHLPEGDGGPYPAVLFVHGGPVPRDAYPTSRDSEFFLGYARYAAGFGVVGATVDHRLHGVADCAQAAADVAEAVEALRADPRVDQDRIALWFFSGGGLLSADWLGAPPAWLRCLAVNYPVLAPLPGWNTLEPRFRPVEAVRGAGALPIVLTRAGLEAAEMAATVAAFVAAAQDAGAALEVIDVPNGHHGFEAVDRTEESRAAVERAVHTVLGHLHG</sequence>
<evidence type="ECO:0000313" key="3">
    <source>
        <dbReference type="EMBL" id="PYC79752.1"/>
    </source>
</evidence>